<feature type="region of interest" description="Disordered" evidence="1">
    <location>
        <begin position="45"/>
        <end position="88"/>
    </location>
</feature>
<keyword evidence="3" id="KW-1185">Reference proteome</keyword>
<dbReference type="KEGG" id="bxe:Bxe_A1278"/>
<dbReference type="EMBL" id="CP000270">
    <property type="protein sequence ID" value="ABE31675.1"/>
    <property type="molecule type" value="Genomic_DNA"/>
</dbReference>
<reference evidence="2 3" key="1">
    <citation type="journal article" date="2006" name="Proc. Natl. Acad. Sci. U.S.A.">
        <title>Burkholderia xenovorans LB400 harbors a multi-replicon, 9.73-Mbp genome shaped for versatility.</title>
        <authorList>
            <person name="Chain P.S."/>
            <person name="Denef V.J."/>
            <person name="Konstantinidis K.T."/>
            <person name="Vergez L.M."/>
            <person name="Agullo L."/>
            <person name="Reyes V.L."/>
            <person name="Hauser L."/>
            <person name="Cordova M."/>
            <person name="Gomez L."/>
            <person name="Gonzalez M."/>
            <person name="Land M."/>
            <person name="Lao V."/>
            <person name="Larimer F."/>
            <person name="LiPuma J.J."/>
            <person name="Mahenthiralingam E."/>
            <person name="Malfatti S.A."/>
            <person name="Marx C.J."/>
            <person name="Parnell J.J."/>
            <person name="Ramette A."/>
            <person name="Richardson P."/>
            <person name="Seeger M."/>
            <person name="Smith D."/>
            <person name="Spilker T."/>
            <person name="Sul W.J."/>
            <person name="Tsoi T.V."/>
            <person name="Ulrich L.E."/>
            <person name="Zhulin I.B."/>
            <person name="Tiedje J.M."/>
        </authorList>
    </citation>
    <scope>NUCLEOTIDE SEQUENCE [LARGE SCALE GENOMIC DNA]</scope>
    <source>
        <strain evidence="2 3">LB400</strain>
    </source>
</reference>
<evidence type="ECO:0000256" key="1">
    <source>
        <dbReference type="SAM" id="MobiDB-lite"/>
    </source>
</evidence>
<dbReference type="Proteomes" id="UP000001817">
    <property type="component" value="Chromosome 1"/>
</dbReference>
<feature type="compositionally biased region" description="Basic residues" evidence="1">
    <location>
        <begin position="74"/>
        <end position="85"/>
    </location>
</feature>
<name>Q13W64_PARXL</name>
<evidence type="ECO:0000313" key="3">
    <source>
        <dbReference type="Proteomes" id="UP000001817"/>
    </source>
</evidence>
<sequence>MWRVGAFRTAKGLRSLPNQSEIPHMVVSAKKHDGEAVVLTPPVVSASAAPALPTSTPTASSSTAPSPTPEPTTKVKRVGGGHQKPKPISMAELSNDLVRVRVSNWLWLLKISASAFYARVDAGNIPEPTGKDGPSNKRPYWTAGVVRSFLEQHQP</sequence>
<gene>
    <name evidence="2" type="ORF">Bxe_A1278</name>
</gene>
<feature type="compositionally biased region" description="Low complexity" evidence="1">
    <location>
        <begin position="45"/>
        <end position="65"/>
    </location>
</feature>
<dbReference type="AlphaFoldDB" id="Q13W64"/>
<organism evidence="2 3">
    <name type="scientific">Paraburkholderia xenovorans (strain LB400)</name>
    <dbReference type="NCBI Taxonomy" id="266265"/>
    <lineage>
        <taxon>Bacteria</taxon>
        <taxon>Pseudomonadati</taxon>
        <taxon>Pseudomonadota</taxon>
        <taxon>Betaproteobacteria</taxon>
        <taxon>Burkholderiales</taxon>
        <taxon>Burkholderiaceae</taxon>
        <taxon>Paraburkholderia</taxon>
    </lineage>
</organism>
<proteinExistence type="predicted"/>
<protein>
    <submittedName>
        <fullName evidence="2">Uncharacterized protein</fullName>
    </submittedName>
</protein>
<accession>Q13W64</accession>
<evidence type="ECO:0000313" key="2">
    <source>
        <dbReference type="EMBL" id="ABE31675.1"/>
    </source>
</evidence>